<comment type="caution">
    <text evidence="3">The sequence shown here is derived from an EMBL/GenBank/DDBJ whole genome shotgun (WGS) entry which is preliminary data.</text>
</comment>
<reference evidence="3 4" key="1">
    <citation type="submission" date="2019-07" db="EMBL/GenBank/DDBJ databases">
        <title>Genomics analysis of Aphanomyces spp. identifies a new class of oomycete effector associated with host adaptation.</title>
        <authorList>
            <person name="Gaulin E."/>
        </authorList>
    </citation>
    <scope>NUCLEOTIDE SEQUENCE [LARGE SCALE GENOMIC DNA]</scope>
    <source>
        <strain evidence="3 4">ATCC 201684</strain>
    </source>
</reference>
<keyword evidence="1" id="KW-0175">Coiled coil</keyword>
<gene>
    <name evidence="3" type="ORF">Ae201684_008640</name>
</gene>
<dbReference type="GO" id="GO:0007266">
    <property type="term" value="P:Rho protein signal transduction"/>
    <property type="evidence" value="ECO:0007669"/>
    <property type="project" value="TreeGrafter"/>
</dbReference>
<dbReference type="Pfam" id="PF00620">
    <property type="entry name" value="RhoGAP"/>
    <property type="match status" value="1"/>
</dbReference>
<evidence type="ECO:0000259" key="2">
    <source>
        <dbReference type="PROSITE" id="PS50238"/>
    </source>
</evidence>
<evidence type="ECO:0000256" key="1">
    <source>
        <dbReference type="SAM" id="Coils"/>
    </source>
</evidence>
<organism evidence="3 4">
    <name type="scientific">Aphanomyces euteiches</name>
    <dbReference type="NCBI Taxonomy" id="100861"/>
    <lineage>
        <taxon>Eukaryota</taxon>
        <taxon>Sar</taxon>
        <taxon>Stramenopiles</taxon>
        <taxon>Oomycota</taxon>
        <taxon>Saprolegniomycetes</taxon>
        <taxon>Saprolegniales</taxon>
        <taxon>Verrucalvaceae</taxon>
        <taxon>Aphanomyces</taxon>
    </lineage>
</organism>
<name>A0A6G0X4K3_9STRA</name>
<dbReference type="GO" id="GO:0005634">
    <property type="term" value="C:nucleus"/>
    <property type="evidence" value="ECO:0007669"/>
    <property type="project" value="TreeGrafter"/>
</dbReference>
<dbReference type="GO" id="GO:0051233">
    <property type="term" value="C:spindle midzone"/>
    <property type="evidence" value="ECO:0007669"/>
    <property type="project" value="TreeGrafter"/>
</dbReference>
<feature type="domain" description="Rho-GAP" evidence="2">
    <location>
        <begin position="23"/>
        <end position="208"/>
    </location>
</feature>
<dbReference type="GO" id="GO:0000281">
    <property type="term" value="P:mitotic cytokinesis"/>
    <property type="evidence" value="ECO:0007669"/>
    <property type="project" value="TreeGrafter"/>
</dbReference>
<sequence length="770" mass="86198">MKKVLRKTSALLRATKRENPSYDVLDKMSVPASQLLIELLRYVDLECMDEEGLYQRNGPPLQVEELNAAFHHNLSTAAAFPDLRMYNPHAITSTIKNILQEYQPLVPYGVSKTLVELVDEVKVTPEVIAEHFVKIPATNRDTLRVLLRHLKQISEAKILRMDVSSLAQCVGILLVRPSRDKQANNIRSTLKSRQKIARKLIRGAESWPYDCATELDVESIPDAKGAQYGMKLAWNSERVQYTEAQLRSILAPYGSLVEVAMHPTDTKARASIHLKHSIVLDKFVVALQKTTELRILHLQVLSEHNVDELIGETNSSLQKFHGLSTAVPNSVPEDAIVVQDVLSGAEDEDVRPVAEQVEAPNFTAPMELPLVEKITSSQDLLVPPKTSQCSKTLPIEHEKITIATQTTTFAVSRLGEDQETQTPRLECEERTTQTADDFTIEIQLNRVIQVLKTTTSSAASSSDETVRAMHQAQLQVLRMLEAMTTKGGQPDVFDTEYSAALAAHTRAKTKLLEAEVLAAQELLRMNKAQFEKQTEAWEVDMTSLRMIAAEAEKQSMEMRQQLRQVRMRSKQKLLEAEANQSLLEKEVESNKLELIKLQDVAAKAQLRVEAMKATPVPVEEPCETEQRRKPTSSLDHLTQIKLNMSDRLQVQIEQTKAAINAMNQQDATSLHLAHQQETLETLMTTLADDQTRRIKASDKALEASRLMLKQLYDPSNPITSSPSIPPPVWINPVVNEYSAKAGPRLSKSNPDSLHAARLSLHKFHQVIGSA</sequence>
<dbReference type="EMBL" id="VJMJ01000106">
    <property type="protein sequence ID" value="KAF0734792.1"/>
    <property type="molecule type" value="Genomic_DNA"/>
</dbReference>
<dbReference type="GO" id="GO:0005096">
    <property type="term" value="F:GTPase activator activity"/>
    <property type="evidence" value="ECO:0007669"/>
    <property type="project" value="TreeGrafter"/>
</dbReference>
<dbReference type="Gene3D" id="1.10.555.10">
    <property type="entry name" value="Rho GTPase activation protein"/>
    <property type="match status" value="1"/>
</dbReference>
<dbReference type="InterPro" id="IPR008936">
    <property type="entry name" value="Rho_GTPase_activation_prot"/>
</dbReference>
<dbReference type="GO" id="GO:0032154">
    <property type="term" value="C:cleavage furrow"/>
    <property type="evidence" value="ECO:0007669"/>
    <property type="project" value="TreeGrafter"/>
</dbReference>
<dbReference type="InterPro" id="IPR000198">
    <property type="entry name" value="RhoGAP_dom"/>
</dbReference>
<evidence type="ECO:0000313" key="4">
    <source>
        <dbReference type="Proteomes" id="UP000481153"/>
    </source>
</evidence>
<dbReference type="Proteomes" id="UP000481153">
    <property type="component" value="Unassembled WGS sequence"/>
</dbReference>
<protein>
    <recommendedName>
        <fullName evidence="2">Rho-GAP domain-containing protein</fullName>
    </recommendedName>
</protein>
<feature type="coiled-coil region" evidence="1">
    <location>
        <begin position="548"/>
        <end position="586"/>
    </location>
</feature>
<keyword evidence="4" id="KW-1185">Reference proteome</keyword>
<proteinExistence type="predicted"/>
<dbReference type="GO" id="GO:0097149">
    <property type="term" value="C:centralspindlin complex"/>
    <property type="evidence" value="ECO:0007669"/>
    <property type="project" value="TreeGrafter"/>
</dbReference>
<dbReference type="GO" id="GO:0051256">
    <property type="term" value="P:mitotic spindle midzone assembly"/>
    <property type="evidence" value="ECO:0007669"/>
    <property type="project" value="TreeGrafter"/>
</dbReference>
<evidence type="ECO:0000313" key="3">
    <source>
        <dbReference type="EMBL" id="KAF0734792.1"/>
    </source>
</evidence>
<accession>A0A6G0X4K3</accession>
<dbReference type="AlphaFoldDB" id="A0A6G0X4K3"/>
<dbReference type="GO" id="GO:0030496">
    <property type="term" value="C:midbody"/>
    <property type="evidence" value="ECO:0007669"/>
    <property type="project" value="TreeGrafter"/>
</dbReference>
<dbReference type="PANTHER" id="PTHR46199">
    <property type="entry name" value="RAC GTPASE-ACTIVATING PROTEIN 1"/>
    <property type="match status" value="1"/>
</dbReference>
<dbReference type="PANTHER" id="PTHR46199:SF3">
    <property type="entry name" value="RAC GTPASE-ACTIVATING PROTEIN 1"/>
    <property type="match status" value="1"/>
</dbReference>
<dbReference type="PROSITE" id="PS50238">
    <property type="entry name" value="RHOGAP"/>
    <property type="match status" value="1"/>
</dbReference>
<dbReference type="CDD" id="cd00159">
    <property type="entry name" value="RhoGAP"/>
    <property type="match status" value="1"/>
</dbReference>
<dbReference type="VEuPathDB" id="FungiDB:AeMF1_001504"/>
<dbReference type="SMART" id="SM00324">
    <property type="entry name" value="RhoGAP"/>
    <property type="match status" value="1"/>
</dbReference>
<dbReference type="SUPFAM" id="SSF48350">
    <property type="entry name" value="GTPase activation domain, GAP"/>
    <property type="match status" value="1"/>
</dbReference>